<keyword evidence="3" id="KW-1185">Reference proteome</keyword>
<dbReference type="GeneTree" id="ENSGT00860000135974"/>
<name>A0A8C6HTI2_MUSSI</name>
<accession>A0A8C6HTI2</accession>
<sequence>DLRDRCRDRECESHLRSVGSPEPGSNQRAETPLRRAPCTCACCPGSRCTSLGALALDWGQGSPLTTLPLGQGTAQPFPDERDRAGLPAARHPDQGAKLSAGL</sequence>
<evidence type="ECO:0000313" key="3">
    <source>
        <dbReference type="Proteomes" id="UP000694415"/>
    </source>
</evidence>
<feature type="region of interest" description="Disordered" evidence="1">
    <location>
        <begin position="1"/>
        <end position="33"/>
    </location>
</feature>
<proteinExistence type="predicted"/>
<dbReference type="AlphaFoldDB" id="A0A8C6HTI2"/>
<dbReference type="Ensembl" id="ENSMSIT00000033240.1">
    <property type="protein sequence ID" value="ENSMSIP00000026337.1"/>
    <property type="gene ID" value="ENSMSIG00000022252.1"/>
</dbReference>
<organism evidence="2 3">
    <name type="scientific">Mus spicilegus</name>
    <name type="common">Mound-building mouse</name>
    <dbReference type="NCBI Taxonomy" id="10103"/>
    <lineage>
        <taxon>Eukaryota</taxon>
        <taxon>Metazoa</taxon>
        <taxon>Chordata</taxon>
        <taxon>Craniata</taxon>
        <taxon>Vertebrata</taxon>
        <taxon>Euteleostomi</taxon>
        <taxon>Mammalia</taxon>
        <taxon>Eutheria</taxon>
        <taxon>Euarchontoglires</taxon>
        <taxon>Glires</taxon>
        <taxon>Rodentia</taxon>
        <taxon>Myomorpha</taxon>
        <taxon>Muroidea</taxon>
        <taxon>Muridae</taxon>
        <taxon>Murinae</taxon>
        <taxon>Mus</taxon>
        <taxon>Mus</taxon>
    </lineage>
</organism>
<feature type="region of interest" description="Disordered" evidence="1">
    <location>
        <begin position="62"/>
        <end position="102"/>
    </location>
</feature>
<reference evidence="2" key="1">
    <citation type="submission" date="2025-08" db="UniProtKB">
        <authorList>
            <consortium name="Ensembl"/>
        </authorList>
    </citation>
    <scope>IDENTIFICATION</scope>
</reference>
<feature type="compositionally biased region" description="Basic and acidic residues" evidence="1">
    <location>
        <begin position="78"/>
        <end position="94"/>
    </location>
</feature>
<reference evidence="2" key="2">
    <citation type="submission" date="2025-09" db="UniProtKB">
        <authorList>
            <consortium name="Ensembl"/>
        </authorList>
    </citation>
    <scope>IDENTIFICATION</scope>
</reference>
<protein>
    <submittedName>
        <fullName evidence="2">Predicted gene 9955</fullName>
    </submittedName>
</protein>
<feature type="compositionally biased region" description="Basic and acidic residues" evidence="1">
    <location>
        <begin position="1"/>
        <end position="15"/>
    </location>
</feature>
<evidence type="ECO:0000256" key="1">
    <source>
        <dbReference type="SAM" id="MobiDB-lite"/>
    </source>
</evidence>
<evidence type="ECO:0000313" key="2">
    <source>
        <dbReference type="Ensembl" id="ENSMSIP00000026337.1"/>
    </source>
</evidence>
<dbReference type="Proteomes" id="UP000694415">
    <property type="component" value="Unplaced"/>
</dbReference>